<feature type="transmembrane region" description="Helical" evidence="1">
    <location>
        <begin position="39"/>
        <end position="59"/>
    </location>
</feature>
<name>A0ABS1N265_9ACTN</name>
<comment type="caution">
    <text evidence="2">The sequence shown here is derived from an EMBL/GenBank/DDBJ whole genome shotgun (WGS) entry which is preliminary data.</text>
</comment>
<dbReference type="RefSeq" id="WP_201810534.1">
    <property type="nucleotide sequence ID" value="NZ_JAERRI010000026.1"/>
</dbReference>
<protein>
    <submittedName>
        <fullName evidence="2">Uncharacterized protein</fullName>
    </submittedName>
</protein>
<dbReference type="EMBL" id="JAERRI010000026">
    <property type="protein sequence ID" value="MBL1094161.1"/>
    <property type="molecule type" value="Genomic_DNA"/>
</dbReference>
<dbReference type="Proteomes" id="UP000629371">
    <property type="component" value="Unassembled WGS sequence"/>
</dbReference>
<feature type="transmembrane region" description="Helical" evidence="1">
    <location>
        <begin position="65"/>
        <end position="87"/>
    </location>
</feature>
<sequence>MTFPGVRLVVVLSGLWFRLAAGGPFLYGLWAGAAGCRRVVIPGVAVIPVIPVIAVTIAVTVTITVTVAITVAIAIVVPVTVAVPVAWGGG</sequence>
<organism evidence="2 3">
    <name type="scientific">Streptomyces siderophoricus</name>
    <dbReference type="NCBI Taxonomy" id="2802281"/>
    <lineage>
        <taxon>Bacteria</taxon>
        <taxon>Bacillati</taxon>
        <taxon>Actinomycetota</taxon>
        <taxon>Actinomycetes</taxon>
        <taxon>Kitasatosporales</taxon>
        <taxon>Streptomycetaceae</taxon>
        <taxon>Streptomyces</taxon>
    </lineage>
</organism>
<evidence type="ECO:0000313" key="3">
    <source>
        <dbReference type="Proteomes" id="UP000629371"/>
    </source>
</evidence>
<feature type="transmembrane region" description="Helical" evidence="1">
    <location>
        <begin position="6"/>
        <end position="27"/>
    </location>
</feature>
<reference evidence="2 3" key="1">
    <citation type="submission" date="2021-01" db="EMBL/GenBank/DDBJ databases">
        <title>WGS of actinomycetes isolated from Thailand.</title>
        <authorList>
            <person name="Thawai C."/>
        </authorList>
    </citation>
    <scope>NUCLEOTIDE SEQUENCE [LARGE SCALE GENOMIC DNA]</scope>
    <source>
        <strain evidence="2 3">CH9-7</strain>
    </source>
</reference>
<keyword evidence="1" id="KW-0472">Membrane</keyword>
<proteinExistence type="predicted"/>
<keyword evidence="3" id="KW-1185">Reference proteome</keyword>
<keyword evidence="1" id="KW-0812">Transmembrane</keyword>
<evidence type="ECO:0000256" key="1">
    <source>
        <dbReference type="SAM" id="Phobius"/>
    </source>
</evidence>
<keyword evidence="1" id="KW-1133">Transmembrane helix</keyword>
<evidence type="ECO:0000313" key="2">
    <source>
        <dbReference type="EMBL" id="MBL1094161.1"/>
    </source>
</evidence>
<gene>
    <name evidence="2" type="ORF">JK360_33430</name>
</gene>
<accession>A0ABS1N265</accession>